<dbReference type="AlphaFoldDB" id="A0A6J6SR34"/>
<dbReference type="GO" id="GO:0016491">
    <property type="term" value="F:oxidoreductase activity"/>
    <property type="evidence" value="ECO:0007669"/>
    <property type="project" value="UniProtKB-KW"/>
</dbReference>
<reference evidence="5" key="1">
    <citation type="submission" date="2020-05" db="EMBL/GenBank/DDBJ databases">
        <authorList>
            <person name="Chiriac C."/>
            <person name="Salcher M."/>
            <person name="Ghai R."/>
            <person name="Kavagutti S V."/>
        </authorList>
    </citation>
    <scope>NUCLEOTIDE SEQUENCE</scope>
</reference>
<dbReference type="PRINTS" id="PR00081">
    <property type="entry name" value="GDHRDH"/>
</dbReference>
<dbReference type="Pfam" id="PF13561">
    <property type="entry name" value="adh_short_C2"/>
    <property type="match status" value="1"/>
</dbReference>
<dbReference type="EMBL" id="CAFBMH010000005">
    <property type="protein sequence ID" value="CAB4891241.1"/>
    <property type="molecule type" value="Genomic_DNA"/>
</dbReference>
<dbReference type="InterPro" id="IPR036291">
    <property type="entry name" value="NAD(P)-bd_dom_sf"/>
</dbReference>
<dbReference type="GO" id="GO:0006629">
    <property type="term" value="P:lipid metabolic process"/>
    <property type="evidence" value="ECO:0007669"/>
    <property type="project" value="UniProtKB-KW"/>
</dbReference>
<dbReference type="FunFam" id="3.40.50.720:FF:000084">
    <property type="entry name" value="Short-chain dehydrogenase reductase"/>
    <property type="match status" value="1"/>
</dbReference>
<dbReference type="PANTHER" id="PTHR43180">
    <property type="entry name" value="3-OXOACYL-(ACYL-CARRIER-PROTEIN) REDUCTASE (AFU_ORTHOLOGUE AFUA_6G11210)"/>
    <property type="match status" value="1"/>
</dbReference>
<evidence type="ECO:0000313" key="6">
    <source>
        <dbReference type="EMBL" id="CAB4836184.1"/>
    </source>
</evidence>
<evidence type="ECO:0000256" key="2">
    <source>
        <dbReference type="ARBA" id="ARBA00023002"/>
    </source>
</evidence>
<dbReference type="PANTHER" id="PTHR43180:SF28">
    <property type="entry name" value="NAD(P)-BINDING ROSSMANN-FOLD SUPERFAMILY PROTEIN"/>
    <property type="match status" value="1"/>
</dbReference>
<evidence type="ECO:0000313" key="5">
    <source>
        <dbReference type="EMBL" id="CAB4737165.1"/>
    </source>
</evidence>
<evidence type="ECO:0000256" key="3">
    <source>
        <dbReference type="ARBA" id="ARBA00023027"/>
    </source>
</evidence>
<dbReference type="NCBIfam" id="NF005559">
    <property type="entry name" value="PRK07231.1"/>
    <property type="match status" value="1"/>
</dbReference>
<keyword evidence="4" id="KW-0443">Lipid metabolism</keyword>
<evidence type="ECO:0000256" key="1">
    <source>
        <dbReference type="ARBA" id="ARBA00006484"/>
    </source>
</evidence>
<dbReference type="InterPro" id="IPR002347">
    <property type="entry name" value="SDR_fam"/>
</dbReference>
<dbReference type="SUPFAM" id="SSF51735">
    <property type="entry name" value="NAD(P)-binding Rossmann-fold domains"/>
    <property type="match status" value="1"/>
</dbReference>
<dbReference type="PRINTS" id="PR00080">
    <property type="entry name" value="SDRFAMILY"/>
</dbReference>
<keyword evidence="3" id="KW-0520">NAD</keyword>
<organism evidence="5">
    <name type="scientific">freshwater metagenome</name>
    <dbReference type="NCBI Taxonomy" id="449393"/>
    <lineage>
        <taxon>unclassified sequences</taxon>
        <taxon>metagenomes</taxon>
        <taxon>ecological metagenomes</taxon>
    </lineage>
</organism>
<keyword evidence="2" id="KW-0560">Oxidoreductase</keyword>
<sequence length="263" mass="27496">MGRLSGKVAIISGGARGQGEAEVRLFVAEGAKVVFGDVLDDLGHAVEKDLGGEHAVYMHHDVRDEGAWLTMVSAAENRFGKLDILVNNAGILQFGTMTHETTLEDYMALVSINQVGVFLGMKTAIPAMLRNKGGAIVNTSSTNGFAGYGGTIAYTASKFAVRGMTKTAALEYGKAGIRVNSIHPGGIATPMTQGADLGEMSKEDQDAVYAGIAMPRVGQPEEVARLALFLASDESSYSTGSEFTIDGGMLAGTVNPYAQAQPS</sequence>
<dbReference type="PROSITE" id="PS00061">
    <property type="entry name" value="ADH_SHORT"/>
    <property type="match status" value="1"/>
</dbReference>
<accession>A0A6J6SR34</accession>
<evidence type="ECO:0000313" key="7">
    <source>
        <dbReference type="EMBL" id="CAB4891241.1"/>
    </source>
</evidence>
<dbReference type="InterPro" id="IPR020904">
    <property type="entry name" value="Sc_DH/Rdtase_CS"/>
</dbReference>
<name>A0A6J6SR34_9ZZZZ</name>
<dbReference type="EMBL" id="CAFBOS010000121">
    <property type="protein sequence ID" value="CAB5004587.1"/>
    <property type="molecule type" value="Genomic_DNA"/>
</dbReference>
<protein>
    <submittedName>
        <fullName evidence="5">Unannotated protein</fullName>
    </submittedName>
</protein>
<dbReference type="Gene3D" id="3.40.50.720">
    <property type="entry name" value="NAD(P)-binding Rossmann-like Domain"/>
    <property type="match status" value="1"/>
</dbReference>
<dbReference type="EMBL" id="CAEZYR010000024">
    <property type="protein sequence ID" value="CAB4737165.1"/>
    <property type="molecule type" value="Genomic_DNA"/>
</dbReference>
<comment type="similarity">
    <text evidence="1">Belongs to the short-chain dehydrogenases/reductases (SDR) family.</text>
</comment>
<dbReference type="EMBL" id="CAFABA010000157">
    <property type="protein sequence ID" value="CAB4836184.1"/>
    <property type="molecule type" value="Genomic_DNA"/>
</dbReference>
<evidence type="ECO:0000256" key="4">
    <source>
        <dbReference type="ARBA" id="ARBA00023098"/>
    </source>
</evidence>
<evidence type="ECO:0000313" key="8">
    <source>
        <dbReference type="EMBL" id="CAB5004587.1"/>
    </source>
</evidence>
<gene>
    <name evidence="5" type="ORF">UFOPK2754_00905</name>
    <name evidence="6" type="ORF">UFOPK3139_02743</name>
    <name evidence="7" type="ORF">UFOPK3543_00281</name>
    <name evidence="8" type="ORF">UFOPK3967_01868</name>
</gene>
<proteinExistence type="inferred from homology"/>